<reference evidence="1" key="1">
    <citation type="journal article" date="2020" name="Stud. Mycol.">
        <title>101 Dothideomycetes genomes: a test case for predicting lifestyles and emergence of pathogens.</title>
        <authorList>
            <person name="Haridas S."/>
            <person name="Albert R."/>
            <person name="Binder M."/>
            <person name="Bloem J."/>
            <person name="Labutti K."/>
            <person name="Salamov A."/>
            <person name="Andreopoulos B."/>
            <person name="Baker S."/>
            <person name="Barry K."/>
            <person name="Bills G."/>
            <person name="Bluhm B."/>
            <person name="Cannon C."/>
            <person name="Castanera R."/>
            <person name="Culley D."/>
            <person name="Daum C."/>
            <person name="Ezra D."/>
            <person name="Gonzalez J."/>
            <person name="Henrissat B."/>
            <person name="Kuo A."/>
            <person name="Liang C."/>
            <person name="Lipzen A."/>
            <person name="Lutzoni F."/>
            <person name="Magnuson J."/>
            <person name="Mondo S."/>
            <person name="Nolan M."/>
            <person name="Ohm R."/>
            <person name="Pangilinan J."/>
            <person name="Park H.-J."/>
            <person name="Ramirez L."/>
            <person name="Alfaro M."/>
            <person name="Sun H."/>
            <person name="Tritt A."/>
            <person name="Yoshinaga Y."/>
            <person name="Zwiers L.-H."/>
            <person name="Turgeon B."/>
            <person name="Goodwin S."/>
            <person name="Spatafora J."/>
            <person name="Crous P."/>
            <person name="Grigoriev I."/>
        </authorList>
    </citation>
    <scope>NUCLEOTIDE SEQUENCE</scope>
    <source>
        <strain evidence="1">ATCC 16933</strain>
    </source>
</reference>
<accession>A0A6A6PC83</accession>
<protein>
    <submittedName>
        <fullName evidence="1">Uncharacterized protein</fullName>
    </submittedName>
</protein>
<name>A0A6A6PC83_9PEZI</name>
<dbReference type="AlphaFoldDB" id="A0A6A6PC83"/>
<organism evidence="1 2">
    <name type="scientific">Lineolata rhizophorae</name>
    <dbReference type="NCBI Taxonomy" id="578093"/>
    <lineage>
        <taxon>Eukaryota</taxon>
        <taxon>Fungi</taxon>
        <taxon>Dikarya</taxon>
        <taxon>Ascomycota</taxon>
        <taxon>Pezizomycotina</taxon>
        <taxon>Dothideomycetes</taxon>
        <taxon>Dothideomycetes incertae sedis</taxon>
        <taxon>Lineolatales</taxon>
        <taxon>Lineolataceae</taxon>
        <taxon>Lineolata</taxon>
    </lineage>
</organism>
<dbReference type="EMBL" id="MU001671">
    <property type="protein sequence ID" value="KAF2461357.1"/>
    <property type="molecule type" value="Genomic_DNA"/>
</dbReference>
<keyword evidence="2" id="KW-1185">Reference proteome</keyword>
<proteinExistence type="predicted"/>
<evidence type="ECO:0000313" key="1">
    <source>
        <dbReference type="EMBL" id="KAF2461357.1"/>
    </source>
</evidence>
<evidence type="ECO:0000313" key="2">
    <source>
        <dbReference type="Proteomes" id="UP000799766"/>
    </source>
</evidence>
<dbReference type="Proteomes" id="UP000799766">
    <property type="component" value="Unassembled WGS sequence"/>
</dbReference>
<gene>
    <name evidence="1" type="ORF">BDY21DRAFT_331891</name>
</gene>
<sequence>MGAAMVVVVLAKVCLGRKGGARRKRTSGLLRVRVVLEAQLSAAVGLDSSRNSNYSSSCGPHRRPWVLTNASYKRRPCRPSS</sequence>